<accession>A0ABV6S821</accession>
<comment type="caution">
    <text evidence="1">The sequence shown here is derived from an EMBL/GenBank/DDBJ whole genome shotgun (WGS) entry which is preliminary data.</text>
</comment>
<dbReference type="RefSeq" id="WP_267223034.1">
    <property type="nucleotide sequence ID" value="NZ_JAPCWC010000019.1"/>
</dbReference>
<organism evidence="1 2">
    <name type="scientific">Novosphingobium clariflavum</name>
    <dbReference type="NCBI Taxonomy" id="2029884"/>
    <lineage>
        <taxon>Bacteria</taxon>
        <taxon>Pseudomonadati</taxon>
        <taxon>Pseudomonadota</taxon>
        <taxon>Alphaproteobacteria</taxon>
        <taxon>Sphingomonadales</taxon>
        <taxon>Sphingomonadaceae</taxon>
        <taxon>Novosphingobium</taxon>
    </lineage>
</organism>
<dbReference type="EMBL" id="JBHLTM010000047">
    <property type="protein sequence ID" value="MFC0685385.1"/>
    <property type="molecule type" value="Genomic_DNA"/>
</dbReference>
<dbReference type="Proteomes" id="UP001589858">
    <property type="component" value="Unassembled WGS sequence"/>
</dbReference>
<evidence type="ECO:0000313" key="1">
    <source>
        <dbReference type="EMBL" id="MFC0685385.1"/>
    </source>
</evidence>
<sequence length="384" mass="40028">MTVVGKSVWFALWAAVAVAAAGFEMDREARHDASLAARVPAPFRGFALEVLARGALARGDSAAGVQLAREMVSRRPIPAEGLAMMAQGELAAGREQPALAAVMVAAERGWRDSFTQAIVVQLAVQGGDWDIAGQRLLALWRKGEQSDELRALSGAVLSRQEGLTAFTAQLRAEAGWSNALLLWSASALDAHKVGVLAGTLRKNGAQLDCPSLSASASDSIRFGRGAAVEALWLQACGRRRAGASASGLGNLVFTSNDESAAGPFDWHYLPGPGVEQAIEAGAGGPVLRFSNSEPIRQPIARRFAMLPPGARRVSATGDAVKSSMSRGPALEVTCFDGQGAAHTLGKFDLTPEGASFSLPAGCASQWLTIDAGMGAGTIDRVRID</sequence>
<keyword evidence="2" id="KW-1185">Reference proteome</keyword>
<evidence type="ECO:0000313" key="2">
    <source>
        <dbReference type="Proteomes" id="UP001589858"/>
    </source>
</evidence>
<gene>
    <name evidence="1" type="ORF">ACFFF8_12325</name>
</gene>
<protein>
    <submittedName>
        <fullName evidence="1">Uncharacterized protein</fullName>
    </submittedName>
</protein>
<proteinExistence type="predicted"/>
<reference evidence="1 2" key="1">
    <citation type="submission" date="2024-09" db="EMBL/GenBank/DDBJ databases">
        <authorList>
            <person name="Sun Q."/>
            <person name="Mori K."/>
        </authorList>
    </citation>
    <scope>NUCLEOTIDE SEQUENCE [LARGE SCALE GENOMIC DNA]</scope>
    <source>
        <strain evidence="1 2">CICC 11035S</strain>
    </source>
</reference>
<name>A0ABV6S821_9SPHN</name>